<proteinExistence type="predicted"/>
<evidence type="ECO:0000313" key="2">
    <source>
        <dbReference type="EMBL" id="AXA68179.1"/>
    </source>
</evidence>
<keyword evidence="1" id="KW-1133">Transmembrane helix</keyword>
<sequence length="100" mass="11334">MRERGRVPIQVADAKRAHFNIGITAFLFCPEVEGFLLTGIVYFDQKNRFKDGRRIRTSMIVKFVDQGGYSVVLTSTGSTYVLVPQSPEELPLDFSQPIEH</sequence>
<keyword evidence="1" id="KW-0472">Membrane</keyword>
<organism evidence="2 3">
    <name type="scientific">Pseudomonas oryzihabitans</name>
    <dbReference type="NCBI Taxonomy" id="47885"/>
    <lineage>
        <taxon>Bacteria</taxon>
        <taxon>Pseudomonadati</taxon>
        <taxon>Pseudomonadota</taxon>
        <taxon>Gammaproteobacteria</taxon>
        <taxon>Pseudomonadales</taxon>
        <taxon>Pseudomonadaceae</taxon>
        <taxon>Pseudomonas</taxon>
    </lineage>
</organism>
<accession>A0A2Z5ADM4</accession>
<dbReference type="Proteomes" id="UP000250579">
    <property type="component" value="Chromosome"/>
</dbReference>
<name>A0A2Z5ADM4_9PSED</name>
<evidence type="ECO:0000256" key="1">
    <source>
        <dbReference type="SAM" id="Phobius"/>
    </source>
</evidence>
<protein>
    <submittedName>
        <fullName evidence="2">Uncharacterized protein</fullName>
    </submittedName>
</protein>
<keyword evidence="1" id="KW-0812">Transmembrane</keyword>
<feature type="transmembrane region" description="Helical" evidence="1">
    <location>
        <begin position="21"/>
        <end position="43"/>
    </location>
</feature>
<gene>
    <name evidence="2" type="ORF">CE139_21045</name>
</gene>
<dbReference type="AlphaFoldDB" id="A0A2Z5ADM4"/>
<dbReference type="EMBL" id="CP022198">
    <property type="protein sequence ID" value="AXA68179.1"/>
    <property type="molecule type" value="Genomic_DNA"/>
</dbReference>
<reference evidence="2 3" key="1">
    <citation type="submission" date="2017-06" db="EMBL/GenBank/DDBJ databases">
        <title>Evolution towards high GC content and high-temperature stress adaptation in endophytic Pseudomonas oryzihabitans impacted its plant-growth promoting traits.</title>
        <authorList>
            <person name="Nascimento F.X."/>
        </authorList>
    </citation>
    <scope>NUCLEOTIDE SEQUENCE [LARGE SCALE GENOMIC DNA]</scope>
    <source>
        <strain evidence="2 3">MS8</strain>
    </source>
</reference>
<evidence type="ECO:0000313" key="3">
    <source>
        <dbReference type="Proteomes" id="UP000250579"/>
    </source>
</evidence>